<proteinExistence type="predicted"/>
<name>A0A251X4R9_9GAMM</name>
<reference evidence="2 3" key="1">
    <citation type="submission" date="2016-12" db="EMBL/GenBank/DDBJ databases">
        <title>Thioflexothrix psekupsii D3 genome sequencing and assembly.</title>
        <authorList>
            <person name="Fomenkov A."/>
            <person name="Vincze T."/>
            <person name="Grabovich M."/>
            <person name="Anton B.P."/>
            <person name="Dubinina G."/>
            <person name="Orlova M."/>
            <person name="Belousova E."/>
            <person name="Roberts R.J."/>
        </authorList>
    </citation>
    <scope>NUCLEOTIDE SEQUENCE [LARGE SCALE GENOMIC DNA]</scope>
    <source>
        <strain evidence="2">D3</strain>
    </source>
</reference>
<evidence type="ECO:0000256" key="1">
    <source>
        <dbReference type="SAM" id="Coils"/>
    </source>
</evidence>
<gene>
    <name evidence="2" type="ORF">TPSD3_16795</name>
</gene>
<accession>A0A251X4R9</accession>
<organism evidence="2 3">
    <name type="scientific">Thioflexithrix psekupsensis</name>
    <dbReference type="NCBI Taxonomy" id="1570016"/>
    <lineage>
        <taxon>Bacteria</taxon>
        <taxon>Pseudomonadati</taxon>
        <taxon>Pseudomonadota</taxon>
        <taxon>Gammaproteobacteria</taxon>
        <taxon>Thiotrichales</taxon>
        <taxon>Thioflexithrix</taxon>
    </lineage>
</organism>
<dbReference type="AlphaFoldDB" id="A0A251X4R9"/>
<comment type="caution">
    <text evidence="2">The sequence shown here is derived from an EMBL/GenBank/DDBJ whole genome shotgun (WGS) entry which is preliminary data.</text>
</comment>
<protein>
    <submittedName>
        <fullName evidence="2">Uncharacterized protein</fullName>
    </submittedName>
</protein>
<dbReference type="EMBL" id="MSLT01000024">
    <property type="protein sequence ID" value="OUD11709.1"/>
    <property type="molecule type" value="Genomic_DNA"/>
</dbReference>
<dbReference type="Proteomes" id="UP000194798">
    <property type="component" value="Unassembled WGS sequence"/>
</dbReference>
<sequence length="369" mass="41466">MQRYPNGSYRISAEELVLTAKIKQQTTDYRSALSRIKQEATTFANEAEKLNQSLAELNDLSGKFPLVSDAELRAEFEKLRNQMSEQYMKLVSQKSLQEFLVSYNNAMNGGNLTVAAQVLGQRKDDTDAELVALIKDFPQRSLSILKNQVNQELAKDQFNNANNILSAYQNIPVSLRQGTDAELEKLKLEVDKRQDQHLYENAKPNPTLSNLDSYLKEAPLKAMQREVNAYREYLSKIDPNAVIPNLQLQITRIEWQGAKEGDNVLAVRMYGQAEVTKDVSSENNVNTTLPMQTFSAASNKKLEISITVTYKGWFSTPNNGSATFETTPVELASGKKVDLRNTEGTLTASVYFGLTGYPQAPVLPDWKYQ</sequence>
<keyword evidence="3" id="KW-1185">Reference proteome</keyword>
<feature type="coiled-coil region" evidence="1">
    <location>
        <begin position="33"/>
        <end position="60"/>
    </location>
</feature>
<keyword evidence="1" id="KW-0175">Coiled coil</keyword>
<evidence type="ECO:0000313" key="2">
    <source>
        <dbReference type="EMBL" id="OUD11709.1"/>
    </source>
</evidence>
<evidence type="ECO:0000313" key="3">
    <source>
        <dbReference type="Proteomes" id="UP000194798"/>
    </source>
</evidence>